<keyword evidence="7 9" id="KW-1133">Transmembrane helix</keyword>
<evidence type="ECO:0000256" key="1">
    <source>
        <dbReference type="ARBA" id="ARBA00004429"/>
    </source>
</evidence>
<evidence type="ECO:0000313" key="12">
    <source>
        <dbReference type="EMBL" id="MFB9991317.1"/>
    </source>
</evidence>
<feature type="transmembrane region" description="Helical" evidence="9">
    <location>
        <begin position="152"/>
        <end position="177"/>
    </location>
</feature>
<evidence type="ECO:0000313" key="13">
    <source>
        <dbReference type="Proteomes" id="UP001589733"/>
    </source>
</evidence>
<keyword evidence="8 9" id="KW-0472">Membrane</keyword>
<dbReference type="Pfam" id="PF01061">
    <property type="entry name" value="ABC2_membrane"/>
    <property type="match status" value="1"/>
</dbReference>
<evidence type="ECO:0000256" key="3">
    <source>
        <dbReference type="ARBA" id="ARBA00022448"/>
    </source>
</evidence>
<feature type="transmembrane region" description="Helical" evidence="9">
    <location>
        <begin position="110"/>
        <end position="131"/>
    </location>
</feature>
<feature type="transmembrane region" description="Helical" evidence="9">
    <location>
        <begin position="189"/>
        <end position="210"/>
    </location>
</feature>
<organism evidence="12 13">
    <name type="scientific">Deinococcus oregonensis</name>
    <dbReference type="NCBI Taxonomy" id="1805970"/>
    <lineage>
        <taxon>Bacteria</taxon>
        <taxon>Thermotogati</taxon>
        <taxon>Deinococcota</taxon>
        <taxon>Deinococci</taxon>
        <taxon>Deinococcales</taxon>
        <taxon>Deinococcaceae</taxon>
        <taxon>Deinococcus</taxon>
    </lineage>
</organism>
<evidence type="ECO:0000256" key="7">
    <source>
        <dbReference type="ARBA" id="ARBA00022989"/>
    </source>
</evidence>
<dbReference type="InterPro" id="IPR047817">
    <property type="entry name" value="ABC2_TM_bact-type"/>
</dbReference>
<dbReference type="PANTHER" id="PTHR30413">
    <property type="entry name" value="INNER MEMBRANE TRANSPORT PERMEASE"/>
    <property type="match status" value="1"/>
</dbReference>
<keyword evidence="4 9" id="KW-1003">Cell membrane</keyword>
<evidence type="ECO:0000256" key="9">
    <source>
        <dbReference type="RuleBase" id="RU361157"/>
    </source>
</evidence>
<gene>
    <name evidence="12" type="ORF">ACFFLM_04900</name>
</gene>
<evidence type="ECO:0000259" key="11">
    <source>
        <dbReference type="PROSITE" id="PS51012"/>
    </source>
</evidence>
<evidence type="ECO:0000256" key="5">
    <source>
        <dbReference type="ARBA" id="ARBA00022519"/>
    </source>
</evidence>
<feature type="domain" description="ABC transmembrane type-2" evidence="11">
    <location>
        <begin position="78"/>
        <end position="300"/>
    </location>
</feature>
<evidence type="ECO:0000256" key="2">
    <source>
        <dbReference type="ARBA" id="ARBA00007783"/>
    </source>
</evidence>
<evidence type="ECO:0000256" key="10">
    <source>
        <dbReference type="SAM" id="MobiDB-lite"/>
    </source>
</evidence>
<dbReference type="Proteomes" id="UP001589733">
    <property type="component" value="Unassembled WGS sequence"/>
</dbReference>
<dbReference type="PROSITE" id="PS51012">
    <property type="entry name" value="ABC_TM2"/>
    <property type="match status" value="1"/>
</dbReference>
<feature type="transmembrane region" description="Helical" evidence="9">
    <location>
        <begin position="279"/>
        <end position="297"/>
    </location>
</feature>
<evidence type="ECO:0000256" key="8">
    <source>
        <dbReference type="ARBA" id="ARBA00023136"/>
    </source>
</evidence>
<reference evidence="12 13" key="1">
    <citation type="submission" date="2024-09" db="EMBL/GenBank/DDBJ databases">
        <authorList>
            <person name="Sun Q."/>
            <person name="Mori K."/>
        </authorList>
    </citation>
    <scope>NUCLEOTIDE SEQUENCE [LARGE SCALE GENOMIC DNA]</scope>
    <source>
        <strain evidence="12 13">JCM 13503</strain>
    </source>
</reference>
<proteinExistence type="inferred from homology"/>
<keyword evidence="6 9" id="KW-0812">Transmembrane</keyword>
<protein>
    <recommendedName>
        <fullName evidence="9">Transport permease protein</fullName>
    </recommendedName>
</protein>
<name>A0ABV6AUY6_9DEIO</name>
<keyword evidence="3 9" id="KW-0813">Transport</keyword>
<comment type="similarity">
    <text evidence="2 9">Belongs to the ABC-2 integral membrane protein family.</text>
</comment>
<dbReference type="EMBL" id="JBHLYR010000013">
    <property type="protein sequence ID" value="MFB9991317.1"/>
    <property type="molecule type" value="Genomic_DNA"/>
</dbReference>
<keyword evidence="5" id="KW-0997">Cell inner membrane</keyword>
<evidence type="ECO:0000256" key="6">
    <source>
        <dbReference type="ARBA" id="ARBA00022692"/>
    </source>
</evidence>
<accession>A0ABV6AUY6</accession>
<feature type="region of interest" description="Disordered" evidence="10">
    <location>
        <begin position="1"/>
        <end position="29"/>
    </location>
</feature>
<evidence type="ECO:0000256" key="4">
    <source>
        <dbReference type="ARBA" id="ARBA00022475"/>
    </source>
</evidence>
<sequence>MKADLPAVSVPPESSKEHALTQARLSEGNSGQQVRGFEVVIGGPQASRTTWADLWHSRELLFFLAWRDLLVRYKQTLVGVAWSVIRPLATMAIFTFVFSRVAQLPSEGTAPYAVLVYAAMLPWTFFAGAFADSANSLANNASILTKVYFPRLLIPASTVLVNLVDFLISLGVLLALMGALHAPFSWRLVLLPLILLPALVGALGLGLILGALNVKYRDVRHLIPFLTQFGLYLSPVGFSSSVIPEQWRLLYSLNPVVGVIDGFRWAIVGGPTAFNWESFLISVAAVSCTLALGLRVFRRTEQQFADVI</sequence>
<feature type="transmembrane region" description="Helical" evidence="9">
    <location>
        <begin position="77"/>
        <end position="98"/>
    </location>
</feature>
<dbReference type="PANTHER" id="PTHR30413:SF8">
    <property type="entry name" value="TRANSPORT PERMEASE PROTEIN"/>
    <property type="match status" value="1"/>
</dbReference>
<dbReference type="RefSeq" id="WP_380006120.1">
    <property type="nucleotide sequence ID" value="NZ_JBHLYR010000013.1"/>
</dbReference>
<keyword evidence="13" id="KW-1185">Reference proteome</keyword>
<comment type="subcellular location">
    <subcellularLocation>
        <location evidence="1">Cell inner membrane</location>
        <topology evidence="1">Multi-pass membrane protein</topology>
    </subcellularLocation>
    <subcellularLocation>
        <location evidence="9">Cell membrane</location>
        <topology evidence="9">Multi-pass membrane protein</topology>
    </subcellularLocation>
</comment>
<dbReference type="InterPro" id="IPR013525">
    <property type="entry name" value="ABC2_TM"/>
</dbReference>
<comment type="caution">
    <text evidence="9">Lacks conserved residue(s) required for the propagation of feature annotation.</text>
</comment>
<comment type="caution">
    <text evidence="12">The sequence shown here is derived from an EMBL/GenBank/DDBJ whole genome shotgun (WGS) entry which is preliminary data.</text>
</comment>